<dbReference type="PANTHER" id="PTHR38049:SF1">
    <property type="entry name" value="PROTEIN KINASE DOMAIN-CONTAINING PROTEIN"/>
    <property type="match status" value="1"/>
</dbReference>
<evidence type="ECO:0000313" key="5">
    <source>
        <dbReference type="EMBL" id="OAL39957.1"/>
    </source>
</evidence>
<feature type="region of interest" description="Disordered" evidence="1">
    <location>
        <begin position="847"/>
        <end position="880"/>
    </location>
</feature>
<dbReference type="AlphaFoldDB" id="A0A178DE62"/>
<organism evidence="5 6">
    <name type="scientific">Fonsecaea nubica</name>
    <dbReference type="NCBI Taxonomy" id="856822"/>
    <lineage>
        <taxon>Eukaryota</taxon>
        <taxon>Fungi</taxon>
        <taxon>Dikarya</taxon>
        <taxon>Ascomycota</taxon>
        <taxon>Pezizomycotina</taxon>
        <taxon>Eurotiomycetes</taxon>
        <taxon>Chaetothyriomycetidae</taxon>
        <taxon>Chaetothyriales</taxon>
        <taxon>Herpotrichiellaceae</taxon>
        <taxon>Fonsecaea</taxon>
    </lineage>
</organism>
<dbReference type="Pfam" id="PF16761">
    <property type="entry name" value="Clr2_transil"/>
    <property type="match status" value="1"/>
</dbReference>
<sequence>MVIGLLILTSIPTVTGVAQAIHGQKKHKEREKDARRMQKFYIDVSCEAQNSRIREIHEKRLVLRDDRVWIGPHEALNPCKEGYVAEAFYIEYPDNERVPVPMGLVSQVRDDPPLLNWIYVDKDTMELRYGNKSASIEHHVGPWDWTEDEQRITFDESEAFLAVEDTSTRQWQLYYDMENDGLDGFLPKGLNYYLDHLPRGYAVFEIDQHGKTGVTYKRLFGHRSGKYYDSILRFQPHFLWLMSGMQGICECILCGSYKAEPIKRRTRLNSENQLPIPREKRLESESSSRSASIAGRATGSFSNRPQRHIKAAGAPYARDAEGTEDVFKDQLRRLEASKGGTTGIEDDVREPNSIDWRAEHSWTTQNVQDWAGIDHVQRSLTLIEHQHAFVPRVGELVLFCPIFLHEHYLMLDEKTQEYKFYSFTQKCFHGLPTWRGGVITAVPSAVATDGPVDFPDIQDLPSKQNNLNTGGFRVETFPDPNDEEDKTMSKQYRYLPLRNIRPLSHWQMLLRGTPRRQWHPSIEHALTCMTSISLLEKWYFKGDWPYATIRCKGIYIGPELITVGDAVRIAPRENGKRCTDVLVVESIRLHLDDIKPEHVTPDSPLLSTRSYITLVGRGYTIDQSRRQQHKADDANSQLGGAEAVSQDEVKTVFRPVGSALYGPWYCLHEAHQRYEISHDQILGRLCEGAAVQLWTGLLQRRSAKSKIRGIKPSLDYDLKGIEDGRVYATQADERLGEADTGSVLWYWADTRAEALDLQTINGLEVGRYDTTRDKDTLELWRTHLKILNGQQLSLDPIASRYTSNFPDLETNESKRGRPTGSKVINGKLYRPGDPGYEDAIAGAILEPQTTPSKRKGSQLAGAALVSTDEEDEEGETSGAEAEYWYDAADVPAVVQTIEEVERPVLKQKKLKTKREIMASAVEDEEISDDEDWYRHIPLARGGTEETEGGDYDPRAEVG</sequence>
<gene>
    <name evidence="5" type="ORF">AYO20_00870</name>
</gene>
<name>A0A178DE62_9EURO</name>
<evidence type="ECO:0000256" key="1">
    <source>
        <dbReference type="SAM" id="MobiDB-lite"/>
    </source>
</evidence>
<evidence type="ECO:0000256" key="2">
    <source>
        <dbReference type="SAM" id="SignalP"/>
    </source>
</evidence>
<dbReference type="Pfam" id="PF10383">
    <property type="entry name" value="Clr2"/>
    <property type="match status" value="1"/>
</dbReference>
<evidence type="ECO:0000259" key="4">
    <source>
        <dbReference type="Pfam" id="PF16761"/>
    </source>
</evidence>
<dbReference type="Proteomes" id="UP000185904">
    <property type="component" value="Unassembled WGS sequence"/>
</dbReference>
<comment type="caution">
    <text evidence="5">The sequence shown here is derived from an EMBL/GenBank/DDBJ whole genome shotgun (WGS) entry which is preliminary data.</text>
</comment>
<protein>
    <recommendedName>
        <fullName evidence="7">Cryptic loci regulator 2 N-terminal domain-containing protein</fullName>
    </recommendedName>
</protein>
<feature type="region of interest" description="Disordered" evidence="1">
    <location>
        <begin position="268"/>
        <end position="306"/>
    </location>
</feature>
<dbReference type="GeneID" id="34584296"/>
<keyword evidence="6" id="KW-1185">Reference proteome</keyword>
<feature type="chain" id="PRO_5008084260" description="Cryptic loci regulator 2 N-terminal domain-containing protein" evidence="2">
    <location>
        <begin position="17"/>
        <end position="958"/>
    </location>
</feature>
<evidence type="ECO:0000313" key="6">
    <source>
        <dbReference type="Proteomes" id="UP000185904"/>
    </source>
</evidence>
<dbReference type="OrthoDB" id="438224at2759"/>
<dbReference type="InterPro" id="IPR018839">
    <property type="entry name" value="Tscrpt-silencing_Clr2_C"/>
</dbReference>
<feature type="domain" description="Cryptic loci regulator 2 N-terminal" evidence="4">
    <location>
        <begin position="192"/>
        <end position="254"/>
    </location>
</feature>
<accession>A0A178DE62</accession>
<dbReference type="EMBL" id="LVCJ01000003">
    <property type="protein sequence ID" value="OAL39957.1"/>
    <property type="molecule type" value="Genomic_DNA"/>
</dbReference>
<reference evidence="5 6" key="1">
    <citation type="submission" date="2016-03" db="EMBL/GenBank/DDBJ databases">
        <title>The draft genome sequence of Fonsecaea nubica causative agent of cutaneous subcutaneous infection in human host.</title>
        <authorList>
            <person name="Costa F."/>
            <person name="Sybren D.H."/>
            <person name="Raittz R.T."/>
            <person name="Weiss V.A."/>
            <person name="Leao A.C."/>
            <person name="Gomes R."/>
            <person name="De Souza E.M."/>
            <person name="Pedrosa F.O."/>
            <person name="Steffens M.B."/>
            <person name="Bombassaro A."/>
            <person name="Tadra-Sfeir M.Z."/>
            <person name="Moreno L.F."/>
            <person name="Najafzadeh M.J."/>
            <person name="Felipe M.S."/>
            <person name="Teixeira M."/>
            <person name="Sun J."/>
            <person name="Xi L."/>
            <person name="Castro M.A."/>
            <person name="Vicente V.A."/>
        </authorList>
    </citation>
    <scope>NUCLEOTIDE SEQUENCE [LARGE SCALE GENOMIC DNA]</scope>
    <source>
        <strain evidence="5 6">CBS 269.64</strain>
    </source>
</reference>
<feature type="region of interest" description="Disordered" evidence="1">
    <location>
        <begin position="938"/>
        <end position="958"/>
    </location>
</feature>
<feature type="signal peptide" evidence="2">
    <location>
        <begin position="1"/>
        <end position="16"/>
    </location>
</feature>
<feature type="compositionally biased region" description="Basic and acidic residues" evidence="1">
    <location>
        <begin position="277"/>
        <end position="286"/>
    </location>
</feature>
<evidence type="ECO:0000259" key="3">
    <source>
        <dbReference type="Pfam" id="PF10383"/>
    </source>
</evidence>
<proteinExistence type="predicted"/>
<dbReference type="RefSeq" id="XP_022504969.1">
    <property type="nucleotide sequence ID" value="XM_022639178.1"/>
</dbReference>
<keyword evidence="2" id="KW-0732">Signal</keyword>
<dbReference type="PANTHER" id="PTHR38049">
    <property type="entry name" value="RICIN B LECTIN DOMAIN-CONTAINING PROTEIN"/>
    <property type="match status" value="1"/>
</dbReference>
<evidence type="ECO:0008006" key="7">
    <source>
        <dbReference type="Google" id="ProtNLM"/>
    </source>
</evidence>
<feature type="region of interest" description="Disordered" evidence="1">
    <location>
        <begin position="806"/>
        <end position="830"/>
    </location>
</feature>
<feature type="domain" description="Cryptic loci regulator 2 C-terminal" evidence="3">
    <location>
        <begin position="551"/>
        <end position="685"/>
    </location>
</feature>
<dbReference type="InterPro" id="IPR031915">
    <property type="entry name" value="Clr2_N"/>
</dbReference>
<feature type="compositionally biased region" description="Low complexity" evidence="1">
    <location>
        <begin position="287"/>
        <end position="300"/>
    </location>
</feature>